<gene>
    <name evidence="2" type="ORF">A2677_02125</name>
</gene>
<comment type="caution">
    <text evidence="2">The sequence shown here is derived from an EMBL/GenBank/DDBJ whole genome shotgun (WGS) entry which is preliminary data.</text>
</comment>
<evidence type="ECO:0008006" key="4">
    <source>
        <dbReference type="Google" id="ProtNLM"/>
    </source>
</evidence>
<organism evidence="2 3">
    <name type="scientific">Candidatus Komeilibacteria bacterium RIFCSPHIGHO2_01_FULL_52_14</name>
    <dbReference type="NCBI Taxonomy" id="1798549"/>
    <lineage>
        <taxon>Bacteria</taxon>
        <taxon>Candidatus Komeiliibacteriota</taxon>
    </lineage>
</organism>
<dbReference type="InterPro" id="IPR015867">
    <property type="entry name" value="N-reg_PII/ATP_PRibTrfase_C"/>
</dbReference>
<reference evidence="2 3" key="1">
    <citation type="journal article" date="2016" name="Nat. Commun.">
        <title>Thousands of microbial genomes shed light on interconnected biogeochemical processes in an aquifer system.</title>
        <authorList>
            <person name="Anantharaman K."/>
            <person name="Brown C.T."/>
            <person name="Hug L.A."/>
            <person name="Sharon I."/>
            <person name="Castelle C.J."/>
            <person name="Probst A.J."/>
            <person name="Thomas B.C."/>
            <person name="Singh A."/>
            <person name="Wilkins M.J."/>
            <person name="Karaoz U."/>
            <person name="Brodie E.L."/>
            <person name="Williams K.H."/>
            <person name="Hubbard S.S."/>
            <person name="Banfield J.F."/>
        </authorList>
    </citation>
    <scope>NUCLEOTIDE SEQUENCE [LARGE SCALE GENOMIC DNA]</scope>
</reference>
<evidence type="ECO:0000313" key="3">
    <source>
        <dbReference type="Proteomes" id="UP000177817"/>
    </source>
</evidence>
<evidence type="ECO:0000313" key="2">
    <source>
        <dbReference type="EMBL" id="OGY88995.1"/>
    </source>
</evidence>
<dbReference type="InterPro" id="IPR011322">
    <property type="entry name" value="N-reg_PII-like_a/b"/>
</dbReference>
<dbReference type="GO" id="GO:0005507">
    <property type="term" value="F:copper ion binding"/>
    <property type="evidence" value="ECO:0007669"/>
    <property type="project" value="TreeGrafter"/>
</dbReference>
<protein>
    <recommendedName>
        <fullName evidence="4">Divalent-cation tolerance protein CutA</fullName>
    </recommendedName>
</protein>
<proteinExistence type="inferred from homology"/>
<dbReference type="Pfam" id="PF03091">
    <property type="entry name" value="CutA1"/>
    <property type="match status" value="1"/>
</dbReference>
<dbReference type="EMBL" id="MHKK01000046">
    <property type="protein sequence ID" value="OGY88995.1"/>
    <property type="molecule type" value="Genomic_DNA"/>
</dbReference>
<accession>A0A1G2BIT6</accession>
<dbReference type="SUPFAM" id="SSF54913">
    <property type="entry name" value="GlnB-like"/>
    <property type="match status" value="1"/>
</dbReference>
<name>A0A1G2BIT6_9BACT</name>
<dbReference type="GO" id="GO:0010038">
    <property type="term" value="P:response to metal ion"/>
    <property type="evidence" value="ECO:0007669"/>
    <property type="project" value="InterPro"/>
</dbReference>
<dbReference type="Proteomes" id="UP000177817">
    <property type="component" value="Unassembled WGS sequence"/>
</dbReference>
<sequence>MKIIWILVNCNSITEAKKIGTALLKKRLVSCFDIFERAGAWYFWPPKSGKIETSRGALLILETLPAKVKKIGSEVRRLHSDALPFIGTIEIGTINSRYLRWMKGEMRK</sequence>
<dbReference type="InterPro" id="IPR004323">
    <property type="entry name" value="Ion_tolerance_CutA"/>
</dbReference>
<dbReference type="PANTHER" id="PTHR23419:SF8">
    <property type="entry name" value="FI09726P"/>
    <property type="match status" value="1"/>
</dbReference>
<dbReference type="AlphaFoldDB" id="A0A1G2BIT6"/>
<comment type="similarity">
    <text evidence="1">Belongs to the CutA family.</text>
</comment>
<dbReference type="PANTHER" id="PTHR23419">
    <property type="entry name" value="DIVALENT CATION TOLERANCE CUTA-RELATED"/>
    <property type="match status" value="1"/>
</dbReference>
<dbReference type="Gene3D" id="3.30.70.120">
    <property type="match status" value="1"/>
</dbReference>
<evidence type="ECO:0000256" key="1">
    <source>
        <dbReference type="ARBA" id="ARBA00010169"/>
    </source>
</evidence>